<evidence type="ECO:0000256" key="6">
    <source>
        <dbReference type="SAM" id="Phobius"/>
    </source>
</evidence>
<keyword evidence="4" id="KW-0560">Oxidoreductase</keyword>
<dbReference type="GO" id="GO:0004497">
    <property type="term" value="F:monooxygenase activity"/>
    <property type="evidence" value="ECO:0007669"/>
    <property type="project" value="UniProtKB-KW"/>
</dbReference>
<dbReference type="GO" id="GO:0016705">
    <property type="term" value="F:oxidoreductase activity, acting on paired donors, with incorporation or reduction of molecular oxygen"/>
    <property type="evidence" value="ECO:0007669"/>
    <property type="project" value="InterPro"/>
</dbReference>
<evidence type="ECO:0000256" key="2">
    <source>
        <dbReference type="ARBA" id="ARBA00023004"/>
    </source>
</evidence>
<feature type="region of interest" description="Disordered" evidence="5">
    <location>
        <begin position="535"/>
        <end position="612"/>
    </location>
</feature>
<dbReference type="PRINTS" id="PR00463">
    <property type="entry name" value="EP450I"/>
</dbReference>
<dbReference type="Gene3D" id="1.10.630.10">
    <property type="entry name" value="Cytochrome P450"/>
    <property type="match status" value="1"/>
</dbReference>
<evidence type="ECO:0000256" key="5">
    <source>
        <dbReference type="SAM" id="MobiDB-lite"/>
    </source>
</evidence>
<keyword evidence="6" id="KW-0812">Transmembrane</keyword>
<dbReference type="PANTHER" id="PTHR24301">
    <property type="entry name" value="THROMBOXANE-A SYNTHASE"/>
    <property type="match status" value="1"/>
</dbReference>
<keyword evidence="1 3" id="KW-0479">Metal-binding</keyword>
<dbReference type="PANTHER" id="PTHR24301:SF2">
    <property type="entry name" value="THROMBOXANE-A SYNTHASE"/>
    <property type="match status" value="1"/>
</dbReference>
<sequence length="612" mass="69961">MIWPGLALFYCSSMDWISSIVLLLVFYIIQFYFKYFTRSNKLPGPIPLPIVGNSLQYHGNPAIWVSKLQEKYGDICELYMGTERQILLSNGDLVSKIVSPQTNNNFLIRITARQGLDEIDVTTKGITFNRNLESWSYNRKFFNQAISSPKFLKQTVEKTQELFFEMVNYWSNLGQDADLNFSEWMSQFTMDLVFLMTTNRRAYTFANYYNIISENKVEISEGVLKEAGTFIRNIQSWLCALQFFMDTPKLWRDCIPGLRKKADAMKSDIDTVNQAFLDLIRDRKREIERTPLDEPLRADILTMLLTVNTPRDITTNIADDEHTRPMTDEEVRGNLLEAIAAGVDTTANTFCFIVYHLAHHPKVKELMIKEFDSVFGDRPNRLILYEDLNKLEYCEAIIKEVSRIMSIVPVIFRMAIRSDEISGHHFSGSTQFLLNSFAIHNHKSHWQNPEEFDPSRFMRDESNSKSKVHNNSLLIFGGGLRMCPGKKFAMTLIKTLMVSVYRKYDVELTNMDAPLKYHYSVVKHCDDLNVRTMTKYSGSSSRSSGGGSHGSRPHSGSVSSAKTSANTRANAYNPGARSYNPTVKGNTGGRSAMRSHKTAAKNNEIIRDTGEW</sequence>
<evidence type="ECO:0000313" key="8">
    <source>
        <dbReference type="Proteomes" id="UP000789342"/>
    </source>
</evidence>
<dbReference type="InterPro" id="IPR001128">
    <property type="entry name" value="Cyt_P450"/>
</dbReference>
<name>A0A9N9GD78_9GLOM</name>
<proteinExistence type="inferred from homology"/>
<evidence type="ECO:0000313" key="7">
    <source>
        <dbReference type="EMBL" id="CAG8598157.1"/>
    </source>
</evidence>
<reference evidence="7" key="1">
    <citation type="submission" date="2021-06" db="EMBL/GenBank/DDBJ databases">
        <authorList>
            <person name="Kallberg Y."/>
            <person name="Tangrot J."/>
            <person name="Rosling A."/>
        </authorList>
    </citation>
    <scope>NUCLEOTIDE SEQUENCE</scope>
    <source>
        <strain evidence="7">CL551</strain>
    </source>
</reference>
<comment type="cofactor">
    <cofactor evidence="3">
        <name>heme</name>
        <dbReference type="ChEBI" id="CHEBI:30413"/>
    </cofactor>
</comment>
<dbReference type="PRINTS" id="PR00385">
    <property type="entry name" value="P450"/>
</dbReference>
<evidence type="ECO:0000256" key="1">
    <source>
        <dbReference type="ARBA" id="ARBA00022723"/>
    </source>
</evidence>
<accession>A0A9N9GD78</accession>
<evidence type="ECO:0000256" key="4">
    <source>
        <dbReference type="RuleBase" id="RU000461"/>
    </source>
</evidence>
<feature type="transmembrane region" description="Helical" evidence="6">
    <location>
        <begin position="16"/>
        <end position="33"/>
    </location>
</feature>
<keyword evidence="3 4" id="KW-0349">Heme</keyword>
<dbReference type="Pfam" id="PF00067">
    <property type="entry name" value="p450"/>
    <property type="match status" value="1"/>
</dbReference>
<dbReference type="OrthoDB" id="1470350at2759"/>
<keyword evidence="2 3" id="KW-0408">Iron</keyword>
<comment type="similarity">
    <text evidence="4">Belongs to the cytochrome P450 family.</text>
</comment>
<feature type="compositionally biased region" description="Polar residues" evidence="5">
    <location>
        <begin position="561"/>
        <end position="570"/>
    </location>
</feature>
<dbReference type="EMBL" id="CAJVPV010005938">
    <property type="protein sequence ID" value="CAG8598157.1"/>
    <property type="molecule type" value="Genomic_DNA"/>
</dbReference>
<dbReference type="GO" id="GO:0020037">
    <property type="term" value="F:heme binding"/>
    <property type="evidence" value="ECO:0007669"/>
    <property type="project" value="InterPro"/>
</dbReference>
<dbReference type="InterPro" id="IPR017972">
    <property type="entry name" value="Cyt_P450_CS"/>
</dbReference>
<evidence type="ECO:0000256" key="3">
    <source>
        <dbReference type="PIRSR" id="PIRSR602401-1"/>
    </source>
</evidence>
<dbReference type="CDD" id="cd00302">
    <property type="entry name" value="cytochrome_P450"/>
    <property type="match status" value="1"/>
</dbReference>
<comment type="caution">
    <text evidence="7">The sequence shown here is derived from an EMBL/GenBank/DDBJ whole genome shotgun (WGS) entry which is preliminary data.</text>
</comment>
<dbReference type="InterPro" id="IPR036396">
    <property type="entry name" value="Cyt_P450_sf"/>
</dbReference>
<dbReference type="AlphaFoldDB" id="A0A9N9GD78"/>
<keyword evidence="6" id="KW-0472">Membrane</keyword>
<dbReference type="GO" id="GO:0005506">
    <property type="term" value="F:iron ion binding"/>
    <property type="evidence" value="ECO:0007669"/>
    <property type="project" value="InterPro"/>
</dbReference>
<keyword evidence="8" id="KW-1185">Reference proteome</keyword>
<dbReference type="PROSITE" id="PS00086">
    <property type="entry name" value="CYTOCHROME_P450"/>
    <property type="match status" value="1"/>
</dbReference>
<gene>
    <name evidence="7" type="ORF">AMORRO_LOCUS7660</name>
</gene>
<dbReference type="InterPro" id="IPR002401">
    <property type="entry name" value="Cyt_P450_E_grp-I"/>
</dbReference>
<organism evidence="7 8">
    <name type="scientific">Acaulospora morrowiae</name>
    <dbReference type="NCBI Taxonomy" id="94023"/>
    <lineage>
        <taxon>Eukaryota</taxon>
        <taxon>Fungi</taxon>
        <taxon>Fungi incertae sedis</taxon>
        <taxon>Mucoromycota</taxon>
        <taxon>Glomeromycotina</taxon>
        <taxon>Glomeromycetes</taxon>
        <taxon>Diversisporales</taxon>
        <taxon>Acaulosporaceae</taxon>
        <taxon>Acaulospora</taxon>
    </lineage>
</organism>
<dbReference type="SUPFAM" id="SSF48264">
    <property type="entry name" value="Cytochrome P450"/>
    <property type="match status" value="1"/>
</dbReference>
<keyword evidence="6" id="KW-1133">Transmembrane helix</keyword>
<protein>
    <submittedName>
        <fullName evidence="7">18044_t:CDS:1</fullName>
    </submittedName>
</protein>
<feature type="binding site" description="axial binding residue" evidence="3">
    <location>
        <position position="483"/>
    </location>
    <ligand>
        <name>heme</name>
        <dbReference type="ChEBI" id="CHEBI:30413"/>
    </ligand>
    <ligandPart>
        <name>Fe</name>
        <dbReference type="ChEBI" id="CHEBI:18248"/>
    </ligandPart>
</feature>
<keyword evidence="4" id="KW-0503">Monooxygenase</keyword>
<dbReference type="Proteomes" id="UP000789342">
    <property type="component" value="Unassembled WGS sequence"/>
</dbReference>